<name>A0A174EVT4_9ACTN</name>
<dbReference type="InterPro" id="IPR006626">
    <property type="entry name" value="PbH1"/>
</dbReference>
<dbReference type="InterPro" id="IPR038174">
    <property type="entry name" value="Strep_pil_link_sf"/>
</dbReference>
<gene>
    <name evidence="4" type="ORF">ERS852381_01535</name>
</gene>
<keyword evidence="2" id="KW-0812">Transmembrane</keyword>
<keyword evidence="2" id="KW-1133">Transmembrane helix</keyword>
<dbReference type="InterPro" id="IPR022464">
    <property type="entry name" value="Strep_pil_isopept_link"/>
</dbReference>
<dbReference type="SUPFAM" id="SSF51126">
    <property type="entry name" value="Pectin lyase-like"/>
    <property type="match status" value="1"/>
</dbReference>
<dbReference type="RefSeq" id="WP_055287089.1">
    <property type="nucleotide sequence ID" value="NZ_CYYP01000013.1"/>
</dbReference>
<feature type="compositionally biased region" description="Polar residues" evidence="1">
    <location>
        <begin position="63"/>
        <end position="75"/>
    </location>
</feature>
<feature type="compositionally biased region" description="Basic and acidic residues" evidence="1">
    <location>
        <begin position="76"/>
        <end position="89"/>
    </location>
</feature>
<protein>
    <submittedName>
        <fullName evidence="4">T surface-antigen of pili</fullName>
    </submittedName>
</protein>
<dbReference type="Pfam" id="PF12892">
    <property type="entry name" value="FctA"/>
    <property type="match status" value="1"/>
</dbReference>
<evidence type="ECO:0000259" key="3">
    <source>
        <dbReference type="Pfam" id="PF12892"/>
    </source>
</evidence>
<dbReference type="AlphaFoldDB" id="A0A174EVT4"/>
<organism evidence="4 5">
    <name type="scientific">Collinsella aerofaciens</name>
    <dbReference type="NCBI Taxonomy" id="74426"/>
    <lineage>
        <taxon>Bacteria</taxon>
        <taxon>Bacillati</taxon>
        <taxon>Actinomycetota</taxon>
        <taxon>Coriobacteriia</taxon>
        <taxon>Coriobacteriales</taxon>
        <taxon>Coriobacteriaceae</taxon>
        <taxon>Collinsella</taxon>
    </lineage>
</organism>
<evidence type="ECO:0000256" key="1">
    <source>
        <dbReference type="SAM" id="MobiDB-lite"/>
    </source>
</evidence>
<dbReference type="InterPro" id="IPR011050">
    <property type="entry name" value="Pectin_lyase_fold/virulence"/>
</dbReference>
<proteinExistence type="predicted"/>
<feature type="transmembrane region" description="Helical" evidence="2">
    <location>
        <begin position="1070"/>
        <end position="1088"/>
    </location>
</feature>
<accession>A0A174EVT4</accession>
<dbReference type="SMART" id="SM00710">
    <property type="entry name" value="PbH1"/>
    <property type="match status" value="7"/>
</dbReference>
<evidence type="ECO:0000313" key="5">
    <source>
        <dbReference type="Proteomes" id="UP000095468"/>
    </source>
</evidence>
<reference evidence="4 5" key="1">
    <citation type="submission" date="2015-09" db="EMBL/GenBank/DDBJ databases">
        <authorList>
            <consortium name="Pathogen Informatics"/>
        </authorList>
    </citation>
    <scope>NUCLEOTIDE SEQUENCE [LARGE SCALE GENOMIC DNA]</scope>
    <source>
        <strain evidence="4 5">2789STDY5608823</strain>
    </source>
</reference>
<dbReference type="EMBL" id="CYYP01000013">
    <property type="protein sequence ID" value="CUO41571.1"/>
    <property type="molecule type" value="Genomic_DNA"/>
</dbReference>
<dbReference type="Gene3D" id="2.60.40.3050">
    <property type="match status" value="2"/>
</dbReference>
<keyword evidence="2" id="KW-0472">Membrane</keyword>
<feature type="region of interest" description="Disordered" evidence="1">
    <location>
        <begin position="589"/>
        <end position="616"/>
    </location>
</feature>
<feature type="compositionally biased region" description="Basic and acidic residues" evidence="1">
    <location>
        <begin position="592"/>
        <end position="616"/>
    </location>
</feature>
<dbReference type="Proteomes" id="UP000095468">
    <property type="component" value="Unassembled WGS sequence"/>
</dbReference>
<feature type="region of interest" description="Disordered" evidence="1">
    <location>
        <begin position="51"/>
        <end position="96"/>
    </location>
</feature>
<evidence type="ECO:0000313" key="4">
    <source>
        <dbReference type="EMBL" id="CUO41571.1"/>
    </source>
</evidence>
<sequence length="1101" mass="115912">MKANSDKSKQSNKATRRVLAGVLCGASVLSLVLSLVMPPISQAIANDDQAGAAEETVMGGGSSSESADVDNTTNGDAERQDNNDVKNDEASGDAGAASLLSDDAGVEDAVQPADDSANDEGDIALAVEDADGYTQINTAQDLYDYLQNDKKTGKFRLNADVECASDITLGAGEVTLDLNGHKIKHNGTESGRNNMPMFNVPAGATLTIEDLNPGVDSECKQDFDKFGNLATLDYDGNGTPNKLTYYVTKSTPNGTATTETLYKHEVSISGAIVGTAAHSTMKLINVCGGTFNLQSGVLTTNQDANVRHLIYADNGSTVNMSGGYVCGASMGRDGAGAGIHVEGSTLDEGSTLVISDGVIAGNYAPSGGGVYARNSTVNMVGGIISGNGTNNDQNGFGAGICAENSNVTITDGHITNNNYQHYDESHKGNGCHGGGGIAAFNGGSLTIAGGYITGNYSAEAGGGVYAGAWKQALSGFKFSGGIIASNVAQNSEGGGIRISAPTESVFEVPIDSHTDLPAYITNNTTNTSNDWGGGGVFVQGSGDNSVQPARLRISNALITNNHARGFGGGFAACPTGKTAITDTDGIAIFGNSDDKGEKRSGGSNGKSEDWDFNKEEDKGGEITKDFIEAGHEDLFLIHDSFNSENNPYIAAVTGQMLGGGAANWSGTIDKTPTSIGKYEGAQAKYMIGLKSEPIQYDKDAATAAASLFITGNRSNIHGGGIMTNGDVIAGSTTQVSVYPKMKLNGTKALEGRALTADDTGKFRFQLLEPGESDDVPSFNNNDGKLQLNGCLKVGDDDGVTNDAEGNFVFDLGRVNSDGTSVYYLVEDPGNVADRVPGVDYDQTIYKIELTTTTDKRPVLNIEYIYYLVTNVRVTNLKNNEVKTFTPKNGSDVSIKITDGNTDKTFTNVYKPKGSWTPQVTKKVDGGEMKKFKFKLYAENTGNTEKTFKPIYTYTSGPKNPQIVKFDSVQIGPLGADELDGNRQAKFTYYIRECPADKNEGTKHEGYTNDTKRFKVVVTATDNGDGTLTCTPAYYEVDANGHENEKPTDNPTFTNTYSTSLPLSGMSGVTLTYLAGAAVLCAAAAWMHIRRKANAKGGKRRE</sequence>
<feature type="domain" description="Streptococcal pilin isopeptide linkage" evidence="3">
    <location>
        <begin position="918"/>
        <end position="1057"/>
    </location>
</feature>
<evidence type="ECO:0000256" key="2">
    <source>
        <dbReference type="SAM" id="Phobius"/>
    </source>
</evidence>